<dbReference type="PANTHER" id="PTHR12292">
    <property type="entry name" value="RWD DOMAIN-CONTAINING PROTEIN"/>
    <property type="match status" value="1"/>
</dbReference>
<dbReference type="Gene3D" id="3.10.110.10">
    <property type="entry name" value="Ubiquitin Conjugating Enzyme"/>
    <property type="match status" value="1"/>
</dbReference>
<evidence type="ECO:0000313" key="3">
    <source>
        <dbReference type="EMBL" id="KYK55499.1"/>
    </source>
</evidence>
<keyword evidence="4" id="KW-1185">Reference proteome</keyword>
<dbReference type="SMART" id="SM00591">
    <property type="entry name" value="RWD"/>
    <property type="match status" value="1"/>
</dbReference>
<sequence length="236" mass="27097">MGREDQVEEREVLESIFPEEITACTRSDISETEFRICVALDLPGEEEDQDEAPKFILQVRYPEDYPDLAPHLDILALPNPPAHPYFSVADDRDQLLAGLDETIQENLGMAMIFTLVSALKEAAEQLVQDRKDVDAKVREEVLLAAEREENKKFHGTQVTPETFHTWRASFMQEMEEKERREEEERLAELKRAKVKEPVKLTGRQLWERGLIGKVDDEEGEEGMPTEGMEKLQVEAS</sequence>
<dbReference type="GeneID" id="63720105"/>
<dbReference type="InterPro" id="IPR040213">
    <property type="entry name" value="GIR2-like"/>
</dbReference>
<dbReference type="STRING" id="98403.A0A151GEI1"/>
<name>A0A151GEI1_DRECN</name>
<dbReference type="FunFam" id="3.10.110.10:FF:000075">
    <property type="entry name" value="RWD domain-containing protein (Gir2)"/>
    <property type="match status" value="1"/>
</dbReference>
<dbReference type="InterPro" id="IPR016135">
    <property type="entry name" value="UBQ-conjugating_enzyme/RWD"/>
</dbReference>
<feature type="compositionally biased region" description="Basic and acidic residues" evidence="1">
    <location>
        <begin position="227"/>
        <end position="236"/>
    </location>
</feature>
<gene>
    <name evidence="3" type="ORF">DCS_07462</name>
</gene>
<evidence type="ECO:0000313" key="4">
    <source>
        <dbReference type="Proteomes" id="UP000076580"/>
    </source>
</evidence>
<reference evidence="3 4" key="1">
    <citation type="journal article" date="2016" name="Sci. Rep.">
        <title>Insights into Adaptations to a Near-Obligate Nematode Endoparasitic Lifestyle from the Finished Genome of Drechmeria coniospora.</title>
        <authorList>
            <person name="Zhang L."/>
            <person name="Zhou Z."/>
            <person name="Guo Q."/>
            <person name="Fokkens L."/>
            <person name="Miskei M."/>
            <person name="Pocsi I."/>
            <person name="Zhang W."/>
            <person name="Chen M."/>
            <person name="Wang L."/>
            <person name="Sun Y."/>
            <person name="Donzelli B.G."/>
            <person name="Gibson D.M."/>
            <person name="Nelson D.R."/>
            <person name="Luo J.G."/>
            <person name="Rep M."/>
            <person name="Liu H."/>
            <person name="Yang S."/>
            <person name="Wang J."/>
            <person name="Krasnoff S.B."/>
            <person name="Xu Y."/>
            <person name="Molnar I."/>
            <person name="Lin M."/>
        </authorList>
    </citation>
    <scope>NUCLEOTIDE SEQUENCE [LARGE SCALE GENOMIC DNA]</scope>
    <source>
        <strain evidence="3 4">ARSEF 6962</strain>
    </source>
</reference>
<accession>A0A151GEI1</accession>
<dbReference type="Pfam" id="PF05773">
    <property type="entry name" value="RWD"/>
    <property type="match status" value="1"/>
</dbReference>
<dbReference type="RefSeq" id="XP_040654851.1">
    <property type="nucleotide sequence ID" value="XM_040804747.1"/>
</dbReference>
<dbReference type="InParanoid" id="A0A151GEI1"/>
<feature type="region of interest" description="Disordered" evidence="1">
    <location>
        <begin position="211"/>
        <end position="236"/>
    </location>
</feature>
<comment type="caution">
    <text evidence="3">The sequence shown here is derived from an EMBL/GenBank/DDBJ whole genome shotgun (WGS) entry which is preliminary data.</text>
</comment>
<evidence type="ECO:0000259" key="2">
    <source>
        <dbReference type="PROSITE" id="PS50908"/>
    </source>
</evidence>
<evidence type="ECO:0000256" key="1">
    <source>
        <dbReference type="SAM" id="MobiDB-lite"/>
    </source>
</evidence>
<dbReference type="SUPFAM" id="SSF54495">
    <property type="entry name" value="UBC-like"/>
    <property type="match status" value="1"/>
</dbReference>
<protein>
    <submittedName>
        <fullName evidence="3">Ubiquitin-conjugating enzyme/RWD-like protein</fullName>
    </submittedName>
</protein>
<proteinExistence type="predicted"/>
<dbReference type="PROSITE" id="PS50908">
    <property type="entry name" value="RWD"/>
    <property type="match status" value="1"/>
</dbReference>
<dbReference type="EMBL" id="LAYC01000003">
    <property type="protein sequence ID" value="KYK55499.1"/>
    <property type="molecule type" value="Genomic_DNA"/>
</dbReference>
<feature type="domain" description="RWD" evidence="2">
    <location>
        <begin position="8"/>
        <end position="126"/>
    </location>
</feature>
<dbReference type="FunCoup" id="A0A151GEI1">
    <property type="interactions" value="719"/>
</dbReference>
<organism evidence="3 4">
    <name type="scientific">Drechmeria coniospora</name>
    <name type="common">Nematophagous fungus</name>
    <name type="synonym">Meria coniospora</name>
    <dbReference type="NCBI Taxonomy" id="98403"/>
    <lineage>
        <taxon>Eukaryota</taxon>
        <taxon>Fungi</taxon>
        <taxon>Dikarya</taxon>
        <taxon>Ascomycota</taxon>
        <taxon>Pezizomycotina</taxon>
        <taxon>Sordariomycetes</taxon>
        <taxon>Hypocreomycetidae</taxon>
        <taxon>Hypocreales</taxon>
        <taxon>Ophiocordycipitaceae</taxon>
        <taxon>Drechmeria</taxon>
    </lineage>
</organism>
<dbReference type="Proteomes" id="UP000076580">
    <property type="component" value="Chromosome 03"/>
</dbReference>
<dbReference type="AlphaFoldDB" id="A0A151GEI1"/>
<dbReference type="InterPro" id="IPR006575">
    <property type="entry name" value="RWD_dom"/>
</dbReference>